<evidence type="ECO:0000256" key="6">
    <source>
        <dbReference type="ARBA" id="ARBA00022968"/>
    </source>
</evidence>
<sequence>MGHLCWFSLQAWNSGAANMNLEGLLCSKSQCRFAWVFLKKLWKVLMLLLSVVLSVRVVQYCGRMMPDVPFEKDINICRKRFAWRKPILGRFEPDWKPFLTSKELFWQDDTPARRQLNDLLHFHRLPFGLNSSVLHAFHTLQLLPQHGMPKSIERLRCRRCVVVGNSNSIRGRGLGAVIDSHNIVIRLNNAPVKEHEEDVGEKTSIRLFFPESALPNPLDNNDSETLMVLIAFKSLDFTWVKEMLLQTRNKTVEGFWRRPPSEWKWNASHLRILHPYVTYEATYKLLQLKKTGGKYSTTGIIALNLALHICHEVNIIGFGYPDKDDNTTPVHYYDTAHLSQGLFMTHNISAEQAWLLKMMERGMISNLMRPSSWSWGP</sequence>
<organism evidence="11 12">
    <name type="scientific">Chrysemys picta bellii</name>
    <name type="common">Western painted turtle</name>
    <name type="synonym">Emys bellii</name>
    <dbReference type="NCBI Taxonomy" id="8478"/>
    <lineage>
        <taxon>Eukaryota</taxon>
        <taxon>Metazoa</taxon>
        <taxon>Chordata</taxon>
        <taxon>Craniata</taxon>
        <taxon>Vertebrata</taxon>
        <taxon>Euteleostomi</taxon>
        <taxon>Archelosauria</taxon>
        <taxon>Testudinata</taxon>
        <taxon>Testudines</taxon>
        <taxon>Cryptodira</taxon>
        <taxon>Durocryptodira</taxon>
        <taxon>Testudinoidea</taxon>
        <taxon>Emydidae</taxon>
        <taxon>Chrysemys</taxon>
    </lineage>
</organism>
<dbReference type="Ensembl" id="ENSCPBT00000009715.1">
    <property type="protein sequence ID" value="ENSCPBP00000008069.1"/>
    <property type="gene ID" value="ENSCPBG00000006320.1"/>
</dbReference>
<dbReference type="GO" id="GO:0000139">
    <property type="term" value="C:Golgi membrane"/>
    <property type="evidence" value="ECO:0007669"/>
    <property type="project" value="UniProtKB-SubCell"/>
</dbReference>
<keyword evidence="10" id="KW-0325">Glycoprotein</keyword>
<evidence type="ECO:0000256" key="10">
    <source>
        <dbReference type="ARBA" id="ARBA00023180"/>
    </source>
</evidence>
<evidence type="ECO:0000256" key="9">
    <source>
        <dbReference type="ARBA" id="ARBA00023136"/>
    </source>
</evidence>
<keyword evidence="9" id="KW-0472">Membrane</keyword>
<evidence type="ECO:0000313" key="11">
    <source>
        <dbReference type="Ensembl" id="ENSCPBP00000008069.1"/>
    </source>
</evidence>
<keyword evidence="5" id="KW-0812">Transmembrane</keyword>
<evidence type="ECO:0000313" key="12">
    <source>
        <dbReference type="Proteomes" id="UP000694380"/>
    </source>
</evidence>
<dbReference type="Gene3D" id="3.90.1480.20">
    <property type="entry name" value="Glycosyl transferase family 29"/>
    <property type="match status" value="1"/>
</dbReference>
<dbReference type="GeneTree" id="ENSGT00940000168385"/>
<keyword evidence="3" id="KW-0328">Glycosyltransferase</keyword>
<evidence type="ECO:0000256" key="7">
    <source>
        <dbReference type="ARBA" id="ARBA00022989"/>
    </source>
</evidence>
<dbReference type="GO" id="GO:0047288">
    <property type="term" value="F:beta-D-galactosyl-(1-&gt;3)-N-acetyl-beta-D-galactosaminide alpha-2,3- sialyltransferase"/>
    <property type="evidence" value="ECO:0007669"/>
    <property type="project" value="TreeGrafter"/>
</dbReference>
<dbReference type="GO" id="GO:0009247">
    <property type="term" value="P:glycolipid biosynthetic process"/>
    <property type="evidence" value="ECO:0007669"/>
    <property type="project" value="TreeGrafter"/>
</dbReference>
<evidence type="ECO:0000256" key="3">
    <source>
        <dbReference type="ARBA" id="ARBA00022676"/>
    </source>
</evidence>
<evidence type="ECO:0000256" key="2">
    <source>
        <dbReference type="ARBA" id="ARBA00006003"/>
    </source>
</evidence>
<keyword evidence="8" id="KW-0333">Golgi apparatus</keyword>
<reference evidence="11" key="2">
    <citation type="submission" date="2025-09" db="UniProtKB">
        <authorList>
            <consortium name="Ensembl"/>
        </authorList>
    </citation>
    <scope>IDENTIFICATION</scope>
</reference>
<dbReference type="GO" id="GO:0003836">
    <property type="term" value="F:beta-galactoside (CMP) alpha-2,3-sialyltransferase activity"/>
    <property type="evidence" value="ECO:0007669"/>
    <property type="project" value="TreeGrafter"/>
</dbReference>
<comment type="subcellular location">
    <subcellularLocation>
        <location evidence="1">Golgi apparatus membrane</location>
        <topology evidence="1">Single-pass type II membrane protein</topology>
    </subcellularLocation>
</comment>
<evidence type="ECO:0000256" key="5">
    <source>
        <dbReference type="ARBA" id="ARBA00022692"/>
    </source>
</evidence>
<proteinExistence type="inferred from homology"/>
<name>A0A8C3FMK6_CHRPI</name>
<reference evidence="11" key="1">
    <citation type="submission" date="2025-08" db="UniProtKB">
        <authorList>
            <consortium name="Ensembl"/>
        </authorList>
    </citation>
    <scope>IDENTIFICATION</scope>
</reference>
<dbReference type="Pfam" id="PF00777">
    <property type="entry name" value="Glyco_transf_29"/>
    <property type="match status" value="1"/>
</dbReference>
<keyword evidence="4" id="KW-0808">Transferase</keyword>
<dbReference type="PANTHER" id="PTHR13713">
    <property type="entry name" value="SIALYLTRANSFERASE"/>
    <property type="match status" value="1"/>
</dbReference>
<dbReference type="InterPro" id="IPR038578">
    <property type="entry name" value="GT29-like_sf"/>
</dbReference>
<keyword evidence="7" id="KW-1133">Transmembrane helix</keyword>
<keyword evidence="6" id="KW-0735">Signal-anchor</keyword>
<evidence type="ECO:0000256" key="4">
    <source>
        <dbReference type="ARBA" id="ARBA00022679"/>
    </source>
</evidence>
<dbReference type="FunFam" id="3.90.1480.20:FF:000015">
    <property type="entry name" value="Lactosylceramide alpha-2,3-sialyltransferase"/>
    <property type="match status" value="1"/>
</dbReference>
<accession>A0A8C3FMK6</accession>
<keyword evidence="12" id="KW-1185">Reference proteome</keyword>
<dbReference type="AlphaFoldDB" id="A0A8C3FMK6"/>
<dbReference type="InterPro" id="IPR051142">
    <property type="entry name" value="Glycosyltransferase_29"/>
</dbReference>
<dbReference type="InterPro" id="IPR001675">
    <property type="entry name" value="Glyco_trans_29"/>
</dbReference>
<protein>
    <submittedName>
        <fullName evidence="11">Uncharacterized protein</fullName>
    </submittedName>
</protein>
<evidence type="ECO:0000256" key="1">
    <source>
        <dbReference type="ARBA" id="ARBA00004323"/>
    </source>
</evidence>
<evidence type="ECO:0000256" key="8">
    <source>
        <dbReference type="ARBA" id="ARBA00023034"/>
    </source>
</evidence>
<comment type="similarity">
    <text evidence="2">Belongs to the glycosyltransferase 29 family.</text>
</comment>
<dbReference type="PANTHER" id="PTHR13713:SF59">
    <property type="entry name" value="ST3 BETA-GALACTOSIDE ALPHA-2,3-SIALYLTRANSFERASE 4"/>
    <property type="match status" value="1"/>
</dbReference>
<dbReference type="Proteomes" id="UP000694380">
    <property type="component" value="Unplaced"/>
</dbReference>